<keyword evidence="1" id="KW-0677">Repeat</keyword>
<dbReference type="PANTHER" id="PTHR14950">
    <property type="entry name" value="DICER-RELATED"/>
    <property type="match status" value="1"/>
</dbReference>
<dbReference type="Proteomes" id="UP001648503">
    <property type="component" value="Unassembled WGS sequence"/>
</dbReference>
<dbReference type="PROSITE" id="PS51194">
    <property type="entry name" value="HELICASE_CTER"/>
    <property type="match status" value="1"/>
</dbReference>
<feature type="compositionally biased region" description="Basic and acidic residues" evidence="7">
    <location>
        <begin position="20"/>
        <end position="30"/>
    </location>
</feature>
<dbReference type="InterPro" id="IPR027417">
    <property type="entry name" value="P-loop_NTPase"/>
</dbReference>
<accession>A0ABQ8EVL2</accession>
<protein>
    <recommendedName>
        <fullName evidence="14">Dicer-like protein 1</fullName>
    </recommendedName>
</protein>
<feature type="domain" description="RNase III" evidence="8">
    <location>
        <begin position="1239"/>
        <end position="1365"/>
    </location>
</feature>
<evidence type="ECO:0000259" key="11">
    <source>
        <dbReference type="PROSITE" id="PS51327"/>
    </source>
</evidence>
<sequence>MTNPPSTDSGEILSPQTRYQESDRSSESLSDKSNQQARKRSVDSKMIITSGNNSDTRNNTSDDSKHQTGLKRQCTKSCATTAARSDDERPISITAHPNSPDPEFDSDDSSYDGNGENDVDVCHPSSISLTGVDSIVAPGMTSSDTNLEPQNNFQTINLLTQMKTKPATSDSMSDLPHIATAETLKHISSNKIDESKATETPREYQLELLELAKKENIIAVLATGAGKTLVALLLIVHLHSLQRSTNTVKSYKISVMLVPTVTLVSQQAKYLKVNSKLRVSLLWGGKITGQYGASYWKKELAETDVIVMTAEILRASLDRGYISIDKFNLIVFDECHHARSDHPYSVLMRTHFSRCPETKRPKILGITASPVLGKDQLPVSLDDLQKNLYSRAVTSTLNADVRKHTSVPIERVVYFHDGPLYNPPRLYFEIYEKSPDLADALTTHLSETLDICDHLGPWCSERILEFAIIKYRRTLRHALVLKGGTQMVSADSENYRLQANRIATEVVVLDSPSSDKGDDESGVLKQEAYLEGTIQDDCITGLVIDEKSKSILKFCSDVISSSHFGPKNNPISVDVISPKVQTLIDVLFEFKDLPRFCGIVFVTQRVHANVIQLTIASHPALQFLRPMTLVGHGGGNASKNGLYRTNDKMTTSNQQSVVDAFRNGSCNILIATQVAEEGLDIRPCNAVIRFDAMVCLTNYIQSRGRARHAHSQFIVLSHKGNKEEERALQIMQSEETRMRDILETSMLNSTLGMEDSREPGIVDEYRYVVPATGAVANTSNAIKILHEFCATISVNGVPCNPVYAYVYDDVLMPYVTIDLPLKVRQECRSISGPSDTSKKLAKRRAALELIKNLHIFGELDDYLGSTSVAVNKKNSSMSKSVNASKVEKNAVHAEHPLRIPTAFQGSWVHDQLAWLSIIVVQTVTDSNPNDSFDAKSTHSGQRTENQEAASSPVNGPIEGGQSTAWQSNKDSPPTDIMLIGILTCGTEDTSTDYMPIEINGVMKRVRIDSLRCRLKLTHEMISSFRRYHLHAFSGVLRSPVEEQLDWAMLCVPILPAAVNLASFNTTTANPNDIIDWGAIKYSDNADQIDVLSVMNNPEKPFVGHSEIILLDHVQYARKYTVVAVCYNKSPTTVIPSLGKLGNIKGLYKGRLSCKDEIRDDQAPLRAICIGPPVQNKRVRLSTQETFLLPQFCTVFPIQKPHLQQARLLPLIIRHLWHRLLARDIKHGHGLVLSNRATKGPQFSASLDLLQMATTASSALQAFNYERLETLGDSFLKIHQSLHLFAMNPNKQEGWMTVARIELEQNGSLHQKALDAQLQGYILTQPLARQLWVPPAHNYLLDQSMSKKTLADVVEAIIGACVYDGGVVQASLAVSRLLGDAYKSDWREYYAAWLMEKPTTTFAESEHVDSDAADVRTPDDEMHGDPVITARIEAMIGYTFTDKRLLWEMLTHSSAAGMGNCYQRLEFLGDAVLSYLVMQHLYAISPPLNPGGLSMLRSELVCNQFLACVTINLGLTDYIQHNDVVLGQSISEFTQWVHHHLTPEGSAAASAVVSTSTTQTASAGLFWNKGTTAPKTLGDVYEALLGAVFLDSKFDLQCVSNLLDRTLILPWWWRFTLLFDGANMAYQNPIGELRTLAFTLLKCIDLEYSYVHEQGVGTIAKITCHGRIIGKSLGTGQRDAKKAASCTAVEYLNTHKSEMEQICDCQAQKMAAAKARAAAAAMAAETAASAPSSSPPPPVTAAIVTDNITPKDI</sequence>
<feature type="compositionally biased region" description="Polar residues" evidence="7">
    <location>
        <begin position="937"/>
        <end position="953"/>
    </location>
</feature>
<feature type="domain" description="Dicer dsRNA-binding fold" evidence="11">
    <location>
        <begin position="781"/>
        <end position="873"/>
    </location>
</feature>
<evidence type="ECO:0008006" key="14">
    <source>
        <dbReference type="Google" id="ProtNLM"/>
    </source>
</evidence>
<evidence type="ECO:0000259" key="9">
    <source>
        <dbReference type="PROSITE" id="PS51192"/>
    </source>
</evidence>
<keyword evidence="4" id="KW-0347">Helicase</keyword>
<comment type="caution">
    <text evidence="12">The sequence shown here is derived from an EMBL/GenBank/DDBJ whole genome shotgun (WGS) entry which is preliminary data.</text>
</comment>
<dbReference type="PROSITE" id="PS51327">
    <property type="entry name" value="DICER_DSRBF"/>
    <property type="match status" value="1"/>
</dbReference>
<dbReference type="Pfam" id="PF00270">
    <property type="entry name" value="DEAD"/>
    <property type="match status" value="1"/>
</dbReference>
<dbReference type="PANTHER" id="PTHR14950:SF37">
    <property type="entry name" value="ENDORIBONUCLEASE DICER"/>
    <property type="match status" value="1"/>
</dbReference>
<keyword evidence="2" id="KW-0547">Nucleotide-binding</keyword>
<dbReference type="SMART" id="SM00487">
    <property type="entry name" value="DEXDc"/>
    <property type="match status" value="1"/>
</dbReference>
<evidence type="ECO:0000256" key="7">
    <source>
        <dbReference type="SAM" id="MobiDB-lite"/>
    </source>
</evidence>
<dbReference type="Pfam" id="PF00636">
    <property type="entry name" value="Ribonuclease_3"/>
    <property type="match status" value="2"/>
</dbReference>
<evidence type="ECO:0000256" key="2">
    <source>
        <dbReference type="ARBA" id="ARBA00022741"/>
    </source>
</evidence>
<feature type="compositionally biased region" description="Low complexity" evidence="7">
    <location>
        <begin position="49"/>
        <end position="59"/>
    </location>
</feature>
<feature type="compositionally biased region" description="Acidic residues" evidence="7">
    <location>
        <begin position="102"/>
        <end position="115"/>
    </location>
</feature>
<dbReference type="CDD" id="cd18034">
    <property type="entry name" value="DEXHc_dicer"/>
    <property type="match status" value="1"/>
</dbReference>
<dbReference type="InterPro" id="IPR011545">
    <property type="entry name" value="DEAD/DEAH_box_helicase_dom"/>
</dbReference>
<dbReference type="PROSITE" id="PS50142">
    <property type="entry name" value="RNASE_3_2"/>
    <property type="match status" value="2"/>
</dbReference>
<keyword evidence="3" id="KW-0378">Hydrolase</keyword>
<dbReference type="InterPro" id="IPR038248">
    <property type="entry name" value="Dicer_dimer_sf"/>
</dbReference>
<organism evidence="12 13">
    <name type="scientific">Batrachochytrium salamandrivorans</name>
    <dbReference type="NCBI Taxonomy" id="1357716"/>
    <lineage>
        <taxon>Eukaryota</taxon>
        <taxon>Fungi</taxon>
        <taxon>Fungi incertae sedis</taxon>
        <taxon>Chytridiomycota</taxon>
        <taxon>Chytridiomycota incertae sedis</taxon>
        <taxon>Chytridiomycetes</taxon>
        <taxon>Rhizophydiales</taxon>
        <taxon>Rhizophydiales incertae sedis</taxon>
        <taxon>Batrachochytrium</taxon>
    </lineage>
</organism>
<dbReference type="SUPFAM" id="SSF52540">
    <property type="entry name" value="P-loop containing nucleoside triphosphate hydrolases"/>
    <property type="match status" value="1"/>
</dbReference>
<evidence type="ECO:0000259" key="8">
    <source>
        <dbReference type="PROSITE" id="PS50142"/>
    </source>
</evidence>
<dbReference type="PROSITE" id="PS51192">
    <property type="entry name" value="HELICASE_ATP_BIND_1"/>
    <property type="match status" value="1"/>
</dbReference>
<evidence type="ECO:0000256" key="1">
    <source>
        <dbReference type="ARBA" id="ARBA00022737"/>
    </source>
</evidence>
<evidence type="ECO:0000256" key="6">
    <source>
        <dbReference type="PROSITE-ProRule" id="PRU00657"/>
    </source>
</evidence>
<evidence type="ECO:0000313" key="12">
    <source>
        <dbReference type="EMBL" id="KAH6587062.1"/>
    </source>
</evidence>
<dbReference type="InterPro" id="IPR014001">
    <property type="entry name" value="Helicase_ATP-bd"/>
</dbReference>
<evidence type="ECO:0000313" key="13">
    <source>
        <dbReference type="Proteomes" id="UP001648503"/>
    </source>
</evidence>
<feature type="region of interest" description="Disordered" evidence="7">
    <location>
        <begin position="928"/>
        <end position="972"/>
    </location>
</feature>
<feature type="compositionally biased region" description="Polar residues" evidence="7">
    <location>
        <begin position="960"/>
        <end position="971"/>
    </location>
</feature>
<evidence type="ECO:0000256" key="3">
    <source>
        <dbReference type="ARBA" id="ARBA00022801"/>
    </source>
</evidence>
<dbReference type="SMART" id="SM00490">
    <property type="entry name" value="HELICc"/>
    <property type="match status" value="1"/>
</dbReference>
<dbReference type="Gene3D" id="1.10.1520.10">
    <property type="entry name" value="Ribonuclease III domain"/>
    <property type="match status" value="2"/>
</dbReference>
<gene>
    <name evidence="12" type="ORF">BASA50_000110</name>
</gene>
<dbReference type="PROSITE" id="PS00517">
    <property type="entry name" value="RNASE_3_1"/>
    <property type="match status" value="1"/>
</dbReference>
<dbReference type="InterPro" id="IPR001650">
    <property type="entry name" value="Helicase_C-like"/>
</dbReference>
<comment type="similarity">
    <text evidence="6">Belongs to the helicase family. Dicer subfamily.</text>
</comment>
<reference evidence="12 13" key="1">
    <citation type="submission" date="2021-02" db="EMBL/GenBank/DDBJ databases">
        <title>Variation within the Batrachochytrium salamandrivorans European outbreak.</title>
        <authorList>
            <person name="Kelly M."/>
            <person name="Pasmans F."/>
            <person name="Shea T.P."/>
            <person name="Munoz J.F."/>
            <person name="Carranza S."/>
            <person name="Cuomo C.A."/>
            <person name="Martel A."/>
        </authorList>
    </citation>
    <scope>NUCLEOTIDE SEQUENCE [LARGE SCALE GENOMIC DNA]</scope>
    <source>
        <strain evidence="12 13">AMFP18/2</strain>
    </source>
</reference>
<feature type="region of interest" description="Disordered" evidence="7">
    <location>
        <begin position="1"/>
        <end position="115"/>
    </location>
</feature>
<evidence type="ECO:0000256" key="5">
    <source>
        <dbReference type="ARBA" id="ARBA00022840"/>
    </source>
</evidence>
<dbReference type="Pfam" id="PF00271">
    <property type="entry name" value="Helicase_C"/>
    <property type="match status" value="1"/>
</dbReference>
<dbReference type="EMBL" id="JAFCIX010000569">
    <property type="protein sequence ID" value="KAH6587062.1"/>
    <property type="molecule type" value="Genomic_DNA"/>
</dbReference>
<dbReference type="CDD" id="cd00593">
    <property type="entry name" value="RIBOc"/>
    <property type="match status" value="2"/>
</dbReference>
<feature type="domain" description="RNase III" evidence="8">
    <location>
        <begin position="1428"/>
        <end position="1592"/>
    </location>
</feature>
<feature type="compositionally biased region" description="Polar residues" evidence="7">
    <location>
        <begin position="1"/>
        <end position="19"/>
    </location>
</feature>
<keyword evidence="5" id="KW-0067">ATP-binding</keyword>
<keyword evidence="6" id="KW-0694">RNA-binding</keyword>
<dbReference type="InterPro" id="IPR036389">
    <property type="entry name" value="RNase_III_sf"/>
</dbReference>
<name>A0ABQ8EVL2_9FUNG</name>
<evidence type="ECO:0000256" key="4">
    <source>
        <dbReference type="ARBA" id="ARBA00022806"/>
    </source>
</evidence>
<feature type="region of interest" description="Disordered" evidence="7">
    <location>
        <begin position="1725"/>
        <end position="1752"/>
    </location>
</feature>
<feature type="domain" description="Helicase ATP-binding" evidence="9">
    <location>
        <begin position="208"/>
        <end position="388"/>
    </location>
</feature>
<dbReference type="InterPro" id="IPR000999">
    <property type="entry name" value="RNase_III_dom"/>
</dbReference>
<feature type="domain" description="Helicase C-terminal" evidence="10">
    <location>
        <begin position="582"/>
        <end position="750"/>
    </location>
</feature>
<dbReference type="Gene3D" id="3.40.50.300">
    <property type="entry name" value="P-loop containing nucleotide triphosphate hydrolases"/>
    <property type="match status" value="2"/>
</dbReference>
<dbReference type="Gene3D" id="3.30.160.380">
    <property type="entry name" value="Dicer dimerisation domain"/>
    <property type="match status" value="1"/>
</dbReference>
<proteinExistence type="inferred from homology"/>
<keyword evidence="13" id="KW-1185">Reference proteome</keyword>
<dbReference type="InterPro" id="IPR005034">
    <property type="entry name" value="Dicer_dimerisation"/>
</dbReference>
<evidence type="ECO:0000259" key="10">
    <source>
        <dbReference type="PROSITE" id="PS51194"/>
    </source>
</evidence>
<dbReference type="SMART" id="SM00535">
    <property type="entry name" value="RIBOc"/>
    <property type="match status" value="2"/>
</dbReference>
<dbReference type="SUPFAM" id="SSF69065">
    <property type="entry name" value="RNase III domain-like"/>
    <property type="match status" value="2"/>
</dbReference>
<dbReference type="Pfam" id="PF03368">
    <property type="entry name" value="Dicer_dimer"/>
    <property type="match status" value="1"/>
</dbReference>